<dbReference type="SUPFAM" id="SSF141523">
    <property type="entry name" value="L,D-transpeptidase catalytic domain-like"/>
    <property type="match status" value="1"/>
</dbReference>
<evidence type="ECO:0000256" key="8">
    <source>
        <dbReference type="ARBA" id="ARBA00023316"/>
    </source>
</evidence>
<comment type="pathway">
    <text evidence="1 9">Cell wall biogenesis; peptidoglycan biosynthesis.</text>
</comment>
<keyword evidence="5" id="KW-0378">Hydrolase</keyword>
<dbReference type="Proteomes" id="UP000195573">
    <property type="component" value="Chromosome"/>
</dbReference>
<evidence type="ECO:0000259" key="11">
    <source>
        <dbReference type="PROSITE" id="PS52029"/>
    </source>
</evidence>
<evidence type="ECO:0000256" key="3">
    <source>
        <dbReference type="ARBA" id="ARBA00022676"/>
    </source>
</evidence>
<protein>
    <submittedName>
        <fullName evidence="12">L,D-transpeptidase</fullName>
    </submittedName>
</protein>
<evidence type="ECO:0000256" key="5">
    <source>
        <dbReference type="ARBA" id="ARBA00022801"/>
    </source>
</evidence>
<reference evidence="12 13" key="1">
    <citation type="submission" date="2017-04" db="EMBL/GenBank/DDBJ databases">
        <title>Complete Genome Sequence of the Bacillus horikoshii 20a strain from Cuatro Cienegas, Coahuila, Mexico.</title>
        <authorList>
            <person name="Zarza E."/>
            <person name="Alcaraz L.D."/>
            <person name="Aguilar-Salinas B."/>
            <person name="Islas A."/>
            <person name="Olmedo-Alvarez G."/>
        </authorList>
    </citation>
    <scope>NUCLEOTIDE SEQUENCE [LARGE SCALE GENOMIC DNA]</scope>
    <source>
        <strain evidence="12 13">20a</strain>
    </source>
</reference>
<dbReference type="Gene3D" id="3.10.350.10">
    <property type="entry name" value="LysM domain"/>
    <property type="match status" value="1"/>
</dbReference>
<evidence type="ECO:0000256" key="7">
    <source>
        <dbReference type="ARBA" id="ARBA00022984"/>
    </source>
</evidence>
<evidence type="ECO:0000256" key="9">
    <source>
        <dbReference type="PROSITE-ProRule" id="PRU01373"/>
    </source>
</evidence>
<evidence type="ECO:0000256" key="1">
    <source>
        <dbReference type="ARBA" id="ARBA00004752"/>
    </source>
</evidence>
<proteinExistence type="inferred from homology"/>
<keyword evidence="8 9" id="KW-0961">Cell wall biogenesis/degradation</keyword>
<feature type="domain" description="L,D-TPase catalytic" evidence="11">
    <location>
        <begin position="64"/>
        <end position="171"/>
    </location>
</feature>
<dbReference type="PANTHER" id="PTHR30582:SF24">
    <property type="entry name" value="L,D-TRANSPEPTIDASE ERFK_SRFK-RELATED"/>
    <property type="match status" value="1"/>
</dbReference>
<accession>A0ABM6KI85</accession>
<dbReference type="Gene3D" id="2.40.440.10">
    <property type="entry name" value="L,D-transpeptidase catalytic domain-like"/>
    <property type="match status" value="1"/>
</dbReference>
<dbReference type="InterPro" id="IPR036779">
    <property type="entry name" value="LysM_dom_sf"/>
</dbReference>
<dbReference type="CDD" id="cd00118">
    <property type="entry name" value="LysM"/>
    <property type="match status" value="1"/>
</dbReference>
<feature type="active site" description="Nucleophile" evidence="9">
    <location>
        <position position="147"/>
    </location>
</feature>
<gene>
    <name evidence="12" type="ORF">B4U37_08880</name>
</gene>
<dbReference type="PROSITE" id="PS51782">
    <property type="entry name" value="LYSM"/>
    <property type="match status" value="1"/>
</dbReference>
<sequence length="173" mass="18754">MIKEVSVVAVHVVRRGETLSSISLDYRRPLAEILAVNSISNPNVIYPGQQIIIPGLPDANTIPYSIEISIASRKLVLKENGIIIKTYPIAVGRMLFETPIGNYVIVNRQPNPGGPFGAMWLSLSKLSYGIHGTNDPSSIGKAVSRGCVRMYNQDVLQLASMVPNGTSVLIRPS</sequence>
<feature type="active site" description="Proton donor/acceptor" evidence="9">
    <location>
        <position position="131"/>
    </location>
</feature>
<dbReference type="InterPro" id="IPR018392">
    <property type="entry name" value="LysM"/>
</dbReference>
<dbReference type="Pfam" id="PF01476">
    <property type="entry name" value="LysM"/>
    <property type="match status" value="1"/>
</dbReference>
<keyword evidence="13" id="KW-1185">Reference proteome</keyword>
<evidence type="ECO:0000313" key="13">
    <source>
        <dbReference type="Proteomes" id="UP000195573"/>
    </source>
</evidence>
<evidence type="ECO:0000256" key="4">
    <source>
        <dbReference type="ARBA" id="ARBA00022679"/>
    </source>
</evidence>
<keyword evidence="7 9" id="KW-0573">Peptidoglycan synthesis</keyword>
<keyword evidence="4" id="KW-0808">Transferase</keyword>
<evidence type="ECO:0000313" key="12">
    <source>
        <dbReference type="EMBL" id="ART76145.1"/>
    </source>
</evidence>
<dbReference type="PANTHER" id="PTHR30582">
    <property type="entry name" value="L,D-TRANSPEPTIDASE"/>
    <property type="match status" value="1"/>
</dbReference>
<organism evidence="12 13">
    <name type="scientific">Sutcliffiella horikoshii</name>
    <dbReference type="NCBI Taxonomy" id="79883"/>
    <lineage>
        <taxon>Bacteria</taxon>
        <taxon>Bacillati</taxon>
        <taxon>Bacillota</taxon>
        <taxon>Bacilli</taxon>
        <taxon>Bacillales</taxon>
        <taxon>Bacillaceae</taxon>
        <taxon>Sutcliffiella</taxon>
    </lineage>
</organism>
<dbReference type="InterPro" id="IPR005490">
    <property type="entry name" value="LD_TPept_cat_dom"/>
</dbReference>
<dbReference type="PROSITE" id="PS52029">
    <property type="entry name" value="LD_TPASE"/>
    <property type="match status" value="1"/>
</dbReference>
<dbReference type="CDD" id="cd16913">
    <property type="entry name" value="YkuD_like"/>
    <property type="match status" value="1"/>
</dbReference>
<evidence type="ECO:0000259" key="10">
    <source>
        <dbReference type="PROSITE" id="PS51782"/>
    </source>
</evidence>
<keyword evidence="3" id="KW-0328">Glycosyltransferase</keyword>
<dbReference type="Pfam" id="PF03734">
    <property type="entry name" value="YkuD"/>
    <property type="match status" value="1"/>
</dbReference>
<keyword evidence="6 9" id="KW-0133">Cell shape</keyword>
<evidence type="ECO:0000256" key="2">
    <source>
        <dbReference type="ARBA" id="ARBA00005992"/>
    </source>
</evidence>
<dbReference type="SUPFAM" id="SSF54106">
    <property type="entry name" value="LysM domain"/>
    <property type="match status" value="1"/>
</dbReference>
<dbReference type="InterPro" id="IPR050979">
    <property type="entry name" value="LD-transpeptidase"/>
</dbReference>
<name>A0ABM6KI85_9BACI</name>
<feature type="domain" description="LysM" evidence="10">
    <location>
        <begin position="9"/>
        <end position="53"/>
    </location>
</feature>
<dbReference type="EMBL" id="CP020880">
    <property type="protein sequence ID" value="ART76145.1"/>
    <property type="molecule type" value="Genomic_DNA"/>
</dbReference>
<dbReference type="SMART" id="SM00257">
    <property type="entry name" value="LysM"/>
    <property type="match status" value="1"/>
</dbReference>
<evidence type="ECO:0000256" key="6">
    <source>
        <dbReference type="ARBA" id="ARBA00022960"/>
    </source>
</evidence>
<comment type="similarity">
    <text evidence="2">Belongs to the YkuD family.</text>
</comment>
<dbReference type="InterPro" id="IPR038063">
    <property type="entry name" value="Transpep_catalytic_dom"/>
</dbReference>